<sequence>ISGVQAGQAVSKDLNKRLPGGSSTKSTKSESPFVEINVTGKELTDDGFFEFIDILIECIKFKDDEHSLGRTRVTELHLQGNQLTLAALSKLTEVIALSAGDLRELDLSRNKIQIETAEDIEVWVSFLEAFETCFVLKKLDLGSNPLGRLGLEHFARVYLKSGLDFLENDADALLGSNLVEESGPIEAMAKSTVSGKENETKRSKKKSPHKGKGARLSSHAHADPADIKKYACTRGLRSIPYLILSDIGLSNTSALHLLSMLNVQRASEDLLKYVPPGKVQKVPESADLRKSIIWRPNDGLTSDAEKLLEASEKLRDMNSDAESEGQDVDDEDDAAEGCSSKEHQDKVAKNKLQSKLGKEYIRKCKLVRLKAIEKDGVNGSTIWSTALRMMLVSRVILLDGQEHPKEDKNGEGGNEAADEADEQEASRAPSGTGYGEQDDSSSESPTFSHIENVQPYRVRRVQSATGNMPQDIARMATQMVATALVEAARATGPFHPSSQAFNSDFPTLQEAHVPFVSESAASQDEAKNPPPAAEQTPRKSSPAPRTVRKLPRDLPFGLLRRVIAEAVGADGILDHDQQERIMEYGASWHELANELKFQGAEEHQQIWKLLKTLDCFDYTPWKERRPL</sequence>
<dbReference type="Gene3D" id="3.80.10.10">
    <property type="entry name" value="Ribonuclease Inhibitor"/>
    <property type="match status" value="1"/>
</dbReference>
<feature type="compositionally biased region" description="Basic residues" evidence="1">
    <location>
        <begin position="202"/>
        <end position="213"/>
    </location>
</feature>
<dbReference type="AlphaFoldDB" id="A0A319F1I9"/>
<dbReference type="Proteomes" id="UP000248423">
    <property type="component" value="Unassembled WGS sequence"/>
</dbReference>
<organism evidence="2 3">
    <name type="scientific">Aspergillus sclerotiicarbonarius (strain CBS 121057 / IBT 28362)</name>
    <dbReference type="NCBI Taxonomy" id="1448318"/>
    <lineage>
        <taxon>Eukaryota</taxon>
        <taxon>Fungi</taxon>
        <taxon>Dikarya</taxon>
        <taxon>Ascomycota</taxon>
        <taxon>Pezizomycotina</taxon>
        <taxon>Eurotiomycetes</taxon>
        <taxon>Eurotiomycetidae</taxon>
        <taxon>Eurotiales</taxon>
        <taxon>Aspergillaceae</taxon>
        <taxon>Aspergillus</taxon>
        <taxon>Aspergillus subgen. Circumdati</taxon>
    </lineage>
</organism>
<dbReference type="SUPFAM" id="SSF52047">
    <property type="entry name" value="RNI-like"/>
    <property type="match status" value="1"/>
</dbReference>
<feature type="region of interest" description="Disordered" evidence="1">
    <location>
        <begin position="518"/>
        <end position="549"/>
    </location>
</feature>
<feature type="compositionally biased region" description="Basic and acidic residues" evidence="1">
    <location>
        <begin position="339"/>
        <end position="348"/>
    </location>
</feature>
<feature type="region of interest" description="Disordered" evidence="1">
    <location>
        <begin position="1"/>
        <end position="31"/>
    </location>
</feature>
<keyword evidence="3" id="KW-1185">Reference proteome</keyword>
<feature type="compositionally biased region" description="Polar residues" evidence="1">
    <location>
        <begin position="442"/>
        <end position="451"/>
    </location>
</feature>
<feature type="compositionally biased region" description="Acidic residues" evidence="1">
    <location>
        <begin position="319"/>
        <end position="335"/>
    </location>
</feature>
<feature type="region of interest" description="Disordered" evidence="1">
    <location>
        <begin position="189"/>
        <end position="221"/>
    </location>
</feature>
<protein>
    <submittedName>
        <fullName evidence="2">Leucine rich repeat protein</fullName>
    </submittedName>
</protein>
<evidence type="ECO:0000256" key="1">
    <source>
        <dbReference type="SAM" id="MobiDB-lite"/>
    </source>
</evidence>
<feature type="region of interest" description="Disordered" evidence="1">
    <location>
        <begin position="401"/>
        <end position="455"/>
    </location>
</feature>
<dbReference type="OrthoDB" id="9876299at2759"/>
<evidence type="ECO:0000313" key="3">
    <source>
        <dbReference type="Proteomes" id="UP000248423"/>
    </source>
</evidence>
<feature type="non-terminal residue" evidence="2">
    <location>
        <position position="1"/>
    </location>
</feature>
<name>A0A319F1I9_ASPSB</name>
<dbReference type="EMBL" id="KZ826317">
    <property type="protein sequence ID" value="PYI11604.1"/>
    <property type="molecule type" value="Genomic_DNA"/>
</dbReference>
<dbReference type="InterPro" id="IPR032675">
    <property type="entry name" value="LRR_dom_sf"/>
</dbReference>
<feature type="compositionally biased region" description="Low complexity" evidence="1">
    <location>
        <begin position="19"/>
        <end position="31"/>
    </location>
</feature>
<accession>A0A319F1I9</accession>
<feature type="compositionally biased region" description="Basic and acidic residues" evidence="1">
    <location>
        <begin position="401"/>
        <end position="410"/>
    </location>
</feature>
<feature type="region of interest" description="Disordered" evidence="1">
    <location>
        <begin position="315"/>
        <end position="350"/>
    </location>
</feature>
<gene>
    <name evidence="2" type="ORF">BO78DRAFT_302790</name>
</gene>
<reference evidence="2 3" key="1">
    <citation type="submission" date="2018-02" db="EMBL/GenBank/DDBJ databases">
        <title>The genomes of Aspergillus section Nigri reveals drivers in fungal speciation.</title>
        <authorList>
            <consortium name="DOE Joint Genome Institute"/>
            <person name="Vesth T.C."/>
            <person name="Nybo J."/>
            <person name="Theobald S."/>
            <person name="Brandl J."/>
            <person name="Frisvad J.C."/>
            <person name="Nielsen K.F."/>
            <person name="Lyhne E.K."/>
            <person name="Kogle M.E."/>
            <person name="Kuo A."/>
            <person name="Riley R."/>
            <person name="Clum A."/>
            <person name="Nolan M."/>
            <person name="Lipzen A."/>
            <person name="Salamov A."/>
            <person name="Henrissat B."/>
            <person name="Wiebenga A."/>
            <person name="De vries R.P."/>
            <person name="Grigoriev I.V."/>
            <person name="Mortensen U.H."/>
            <person name="Andersen M.R."/>
            <person name="Baker S.E."/>
        </authorList>
    </citation>
    <scope>NUCLEOTIDE SEQUENCE [LARGE SCALE GENOMIC DNA]</scope>
    <source>
        <strain evidence="2 3">CBS 121057</strain>
    </source>
</reference>
<dbReference type="VEuPathDB" id="FungiDB:BO78DRAFT_302790"/>
<proteinExistence type="predicted"/>
<evidence type="ECO:0000313" key="2">
    <source>
        <dbReference type="EMBL" id="PYI11604.1"/>
    </source>
</evidence>